<dbReference type="EMBL" id="JAGRRH010000024">
    <property type="protein sequence ID" value="KAG7343042.1"/>
    <property type="molecule type" value="Genomic_DNA"/>
</dbReference>
<evidence type="ECO:0000313" key="6">
    <source>
        <dbReference type="Proteomes" id="UP000693970"/>
    </source>
</evidence>
<dbReference type="PANTHER" id="PTHR11742:SF6">
    <property type="entry name" value="MANNOSYL-OLIGOSACCHARIDE ALPHA-1,2-MANNOSIDASE IA-RELATED"/>
    <property type="match status" value="1"/>
</dbReference>
<feature type="active site" evidence="1">
    <location>
        <position position="522"/>
    </location>
</feature>
<dbReference type="Proteomes" id="UP000693970">
    <property type="component" value="Unassembled WGS sequence"/>
</dbReference>
<evidence type="ECO:0000256" key="1">
    <source>
        <dbReference type="PIRSR" id="PIRSR601382-1"/>
    </source>
</evidence>
<dbReference type="PANTHER" id="PTHR11742">
    <property type="entry name" value="MANNOSYL-OLIGOSACCHARIDE ALPHA-1,2-MANNOSIDASE-RELATED"/>
    <property type="match status" value="1"/>
</dbReference>
<feature type="disulfide bond" evidence="3">
    <location>
        <begin position="448"/>
        <end position="484"/>
    </location>
</feature>
<dbReference type="GO" id="GO:0005783">
    <property type="term" value="C:endoplasmic reticulum"/>
    <property type="evidence" value="ECO:0007669"/>
    <property type="project" value="TreeGrafter"/>
</dbReference>
<keyword evidence="4" id="KW-0472">Membrane</keyword>
<evidence type="ECO:0000256" key="4">
    <source>
        <dbReference type="SAM" id="Phobius"/>
    </source>
</evidence>
<feature type="active site" description="Proton donor" evidence="1">
    <location>
        <position position="250"/>
    </location>
</feature>
<keyword evidence="2" id="KW-0106">Calcium</keyword>
<keyword evidence="4" id="KW-1133">Transmembrane helix</keyword>
<sequence>MAKSALRRRRGTRKSSGSFLSNAGFLPALLGACVLIFIGLAGGILMGLMAFSGTKSDFSLRKPLEPILSLSRKNSVVSHTDGRSTQGANAGSAEQVVDDGIINKEDFLKHEPIIGNQGAFPYHQQLVEQDHDFFSFKPQGGGRFDEYKHGNSPYSYSPGESDALARSRRYHIKKAMQHAWTGYETYAFGKDELKPKSMKGDNGWGGIGITLVDSLDTLWLMDMKDEFYRARDWVKNHLDHNIYKAVSVFETTIRSLGGLLSAYDWSGDEVFLDQAKDLGSRLFKSFNTPTGIPTSQVNLATGQSKNIAWTGNSAITAEFGTLQLEFRMLARLSGILDYKEKSEHIYKLMNDMHPAHGLYPYFIRNQGNKPEFANNKLTFGAMSDSFYEYMLKIWLQGGRKEQFYRDMYDKSMQGMFDELLQVSSPSGLVYIADKNNGVLDTKMDHLVCFMGGLLALGAYTDPLGLQSERAQRDLKTAKAITYTCYQMYARMETGISPEYIQFFPGKDFQSGRGAPHYLLRPETVESFFILYHLTGDPIYREWGWEVFQAIERYCRTVAGYGSLKDVHLPDIEPEDKMESFYLAETLKYLYLLFDPETPVDLLHKHVFNTEAHPMRIFPIMDEEGVMDLLKQ</sequence>
<dbReference type="GO" id="GO:0004571">
    <property type="term" value="F:mannosyl-oligosaccharide 1,2-alpha-mannosidase activity"/>
    <property type="evidence" value="ECO:0007669"/>
    <property type="project" value="InterPro"/>
</dbReference>
<dbReference type="InterPro" id="IPR001382">
    <property type="entry name" value="Glyco_hydro_47"/>
</dbReference>
<keyword evidence="5" id="KW-0378">Hydrolase</keyword>
<feature type="active site" evidence="1">
    <location>
        <position position="384"/>
    </location>
</feature>
<reference evidence="5" key="1">
    <citation type="journal article" date="2021" name="Sci. Rep.">
        <title>Diploid genomic architecture of Nitzschia inconspicua, an elite biomass production diatom.</title>
        <authorList>
            <person name="Oliver A."/>
            <person name="Podell S."/>
            <person name="Pinowska A."/>
            <person name="Traller J.C."/>
            <person name="Smith S.R."/>
            <person name="McClure R."/>
            <person name="Beliaev A."/>
            <person name="Bohutskyi P."/>
            <person name="Hill E.A."/>
            <person name="Rabines A."/>
            <person name="Zheng H."/>
            <person name="Allen L.Z."/>
            <person name="Kuo A."/>
            <person name="Grigoriev I.V."/>
            <person name="Allen A.E."/>
            <person name="Hazlebeck D."/>
            <person name="Allen E.E."/>
        </authorList>
    </citation>
    <scope>NUCLEOTIDE SEQUENCE</scope>
    <source>
        <strain evidence="5">Hildebrandi</strain>
    </source>
</reference>
<dbReference type="FunFam" id="1.50.10.10:FF:000055">
    <property type="entry name" value="alpha-1,2-Mannosidase"/>
    <property type="match status" value="1"/>
</dbReference>
<dbReference type="GO" id="GO:0005509">
    <property type="term" value="F:calcium ion binding"/>
    <property type="evidence" value="ECO:0007669"/>
    <property type="project" value="InterPro"/>
</dbReference>
<organism evidence="5 6">
    <name type="scientific">Nitzschia inconspicua</name>
    <dbReference type="NCBI Taxonomy" id="303405"/>
    <lineage>
        <taxon>Eukaryota</taxon>
        <taxon>Sar</taxon>
        <taxon>Stramenopiles</taxon>
        <taxon>Ochrophyta</taxon>
        <taxon>Bacillariophyta</taxon>
        <taxon>Bacillariophyceae</taxon>
        <taxon>Bacillariophycidae</taxon>
        <taxon>Bacillariales</taxon>
        <taxon>Bacillariaceae</taxon>
        <taxon>Nitzschia</taxon>
    </lineage>
</organism>
<keyword evidence="2" id="KW-0479">Metal-binding</keyword>
<dbReference type="GO" id="GO:0000139">
    <property type="term" value="C:Golgi membrane"/>
    <property type="evidence" value="ECO:0007669"/>
    <property type="project" value="TreeGrafter"/>
</dbReference>
<dbReference type="Pfam" id="PF01532">
    <property type="entry name" value="Glyco_hydro_47"/>
    <property type="match status" value="1"/>
</dbReference>
<dbReference type="PROSITE" id="PS51257">
    <property type="entry name" value="PROKAR_LIPOPROTEIN"/>
    <property type="match status" value="1"/>
</dbReference>
<dbReference type="OrthoDB" id="8118055at2759"/>
<feature type="active site" description="Proton donor" evidence="1">
    <location>
        <position position="498"/>
    </location>
</feature>
<keyword evidence="6" id="KW-1185">Reference proteome</keyword>
<evidence type="ECO:0000256" key="3">
    <source>
        <dbReference type="PIRSR" id="PIRSR601382-3"/>
    </source>
</evidence>
<dbReference type="InterPro" id="IPR050749">
    <property type="entry name" value="Glycosyl_Hydrolase_47"/>
</dbReference>
<gene>
    <name evidence="5" type="ORF">IV203_020987</name>
</gene>
<comment type="caution">
    <text evidence="5">The sequence shown here is derived from an EMBL/GenBank/DDBJ whole genome shotgun (WGS) entry which is preliminary data.</text>
</comment>
<protein>
    <submittedName>
        <fullName evidence="5">Glycosyl hydrolase family 47 protein</fullName>
    </submittedName>
</protein>
<reference evidence="5" key="2">
    <citation type="submission" date="2021-04" db="EMBL/GenBank/DDBJ databases">
        <authorList>
            <person name="Podell S."/>
        </authorList>
    </citation>
    <scope>NUCLEOTIDE SEQUENCE</scope>
    <source>
        <strain evidence="5">Hildebrandi</strain>
    </source>
</reference>
<feature type="binding site" evidence="2">
    <location>
        <position position="609"/>
    </location>
    <ligand>
        <name>Ca(2+)</name>
        <dbReference type="ChEBI" id="CHEBI:29108"/>
    </ligand>
</feature>
<dbReference type="AlphaFoldDB" id="A0A9K3KGE4"/>
<proteinExistence type="predicted"/>
<name>A0A9K3KGE4_9STRA</name>
<feature type="transmembrane region" description="Helical" evidence="4">
    <location>
        <begin position="20"/>
        <end position="51"/>
    </location>
</feature>
<evidence type="ECO:0000256" key="2">
    <source>
        <dbReference type="PIRSR" id="PIRSR601382-2"/>
    </source>
</evidence>
<accession>A0A9K3KGE4</accession>
<comment type="cofactor">
    <cofactor evidence="2">
        <name>Ca(2+)</name>
        <dbReference type="ChEBI" id="CHEBI:29108"/>
    </cofactor>
</comment>
<keyword evidence="3" id="KW-1015">Disulfide bond</keyword>
<evidence type="ECO:0000313" key="5">
    <source>
        <dbReference type="EMBL" id="KAG7343042.1"/>
    </source>
</evidence>
<keyword evidence="4" id="KW-0812">Transmembrane</keyword>